<keyword evidence="1" id="KW-0812">Transmembrane</keyword>
<dbReference type="Proteomes" id="UP000070352">
    <property type="component" value="Unassembled WGS sequence"/>
</dbReference>
<reference evidence="3 4" key="1">
    <citation type="submission" date="2016-02" db="EMBL/GenBank/DDBJ databases">
        <title>Draft Genome for Tepidibacillus decaturensis nov. sp. Strain Z9, an Anaerobic, Moderately Thermophilic and Heterotrophic Bacterium from Deep Subsurface of the Illinois Basin, USA.</title>
        <authorList>
            <person name="Dong Y."/>
            <person name="Chang J.Y."/>
            <person name="Sanford R."/>
            <person name="Fouke B.W."/>
        </authorList>
    </citation>
    <scope>NUCLEOTIDE SEQUENCE [LARGE SCALE GENOMIC DNA]</scope>
    <source>
        <strain evidence="3 4">Z9</strain>
    </source>
</reference>
<dbReference type="InterPro" id="IPR029016">
    <property type="entry name" value="GAF-like_dom_sf"/>
</dbReference>
<dbReference type="STRING" id="1413211.U473_07355"/>
<organism evidence="3 4">
    <name type="scientific">Tepidibacillus decaturensis</name>
    <dbReference type="NCBI Taxonomy" id="1413211"/>
    <lineage>
        <taxon>Bacteria</taxon>
        <taxon>Bacillati</taxon>
        <taxon>Bacillota</taxon>
        <taxon>Bacilli</taxon>
        <taxon>Bacillales</taxon>
        <taxon>Bacillaceae</taxon>
        <taxon>Tepidibacillus</taxon>
    </lineage>
</organism>
<dbReference type="Pfam" id="PF01590">
    <property type="entry name" value="GAF"/>
    <property type="match status" value="1"/>
</dbReference>
<keyword evidence="1" id="KW-0472">Membrane</keyword>
<evidence type="ECO:0000313" key="3">
    <source>
        <dbReference type="EMBL" id="KXG43843.1"/>
    </source>
</evidence>
<protein>
    <recommendedName>
        <fullName evidence="2">GAF domain-containing protein</fullName>
    </recommendedName>
</protein>
<keyword evidence="1" id="KW-1133">Transmembrane helix</keyword>
<dbReference type="OrthoDB" id="2360948at2"/>
<sequence length="341" mass="39567">MWSFDQLLIVGLIFIIAIMIGIFLGYRYGKNMPLNYHYNENGERDQNIRHLVQERMEELRKKTKTDFIGLALYDSMNEEIRWRLAVGALNERYKRIVIRMGKGIAGEVVQLNRTVKIENFPNQLLGDPIEYPILLVEHLVSVLAVPVSYQNRIHGVLLIGQRSNRIFTDHDEEVTLSVGLQIAKELETANVYERILYEVNEIKNAQTRINDSLLIRFLAEKQQQFLQDNKGTLKFEVLDQSMIEIPVSIQKILVQNLEEIFEIVNQNQEDQVEISIGRSDSHLLVECKSNRSISSTKEVFKNIYKRIGEVGGSISSYLEENQIHFVMQLPVWSYKNPLTIE</sequence>
<comment type="caution">
    <text evidence="3">The sequence shown here is derived from an EMBL/GenBank/DDBJ whole genome shotgun (WGS) entry which is preliminary data.</text>
</comment>
<accession>A0A135L4Q7</accession>
<feature type="transmembrane region" description="Helical" evidence="1">
    <location>
        <begin position="6"/>
        <end position="26"/>
    </location>
</feature>
<keyword evidence="4" id="KW-1185">Reference proteome</keyword>
<gene>
    <name evidence="3" type="ORF">U473_07355</name>
</gene>
<dbReference type="EMBL" id="LSKU01000001">
    <property type="protein sequence ID" value="KXG43843.1"/>
    <property type="molecule type" value="Genomic_DNA"/>
</dbReference>
<dbReference type="InterPro" id="IPR003018">
    <property type="entry name" value="GAF"/>
</dbReference>
<dbReference type="AlphaFoldDB" id="A0A135L4Q7"/>
<dbReference type="SMART" id="SM00065">
    <property type="entry name" value="GAF"/>
    <property type="match status" value="1"/>
</dbReference>
<evidence type="ECO:0000313" key="4">
    <source>
        <dbReference type="Proteomes" id="UP000070352"/>
    </source>
</evidence>
<dbReference type="Gene3D" id="3.30.450.40">
    <property type="match status" value="1"/>
</dbReference>
<proteinExistence type="predicted"/>
<dbReference type="SUPFAM" id="SSF55781">
    <property type="entry name" value="GAF domain-like"/>
    <property type="match status" value="1"/>
</dbReference>
<dbReference type="RefSeq" id="WP_068724854.1">
    <property type="nucleotide sequence ID" value="NZ_LSKU01000001.1"/>
</dbReference>
<name>A0A135L4Q7_9BACI</name>
<evidence type="ECO:0000259" key="2">
    <source>
        <dbReference type="SMART" id="SM00065"/>
    </source>
</evidence>
<feature type="domain" description="GAF" evidence="2">
    <location>
        <begin position="47"/>
        <end position="196"/>
    </location>
</feature>
<evidence type="ECO:0000256" key="1">
    <source>
        <dbReference type="SAM" id="Phobius"/>
    </source>
</evidence>